<accession>A0A4Y9SMZ4</accession>
<feature type="chain" id="PRO_5021321168" evidence="1">
    <location>
        <begin position="23"/>
        <end position="256"/>
    </location>
</feature>
<dbReference type="Proteomes" id="UP000297729">
    <property type="component" value="Unassembled WGS sequence"/>
</dbReference>
<dbReference type="Pfam" id="PF00497">
    <property type="entry name" value="SBP_bac_3"/>
    <property type="match status" value="1"/>
</dbReference>
<dbReference type="RefSeq" id="WP_135201207.1">
    <property type="nucleotide sequence ID" value="NZ_SPVG01000086.1"/>
</dbReference>
<gene>
    <name evidence="3" type="ORF">E4L98_08920</name>
</gene>
<evidence type="ECO:0000313" key="4">
    <source>
        <dbReference type="Proteomes" id="UP000297729"/>
    </source>
</evidence>
<keyword evidence="1" id="KW-0732">Signal</keyword>
<protein>
    <submittedName>
        <fullName evidence="3">Transporter substrate-binding domain-containing protein</fullName>
    </submittedName>
</protein>
<name>A0A4Y9SMZ4_9BURK</name>
<keyword evidence="4" id="KW-1185">Reference proteome</keyword>
<comment type="caution">
    <text evidence="3">The sequence shown here is derived from an EMBL/GenBank/DDBJ whole genome shotgun (WGS) entry which is preliminary data.</text>
</comment>
<dbReference type="SUPFAM" id="SSF53850">
    <property type="entry name" value="Periplasmic binding protein-like II"/>
    <property type="match status" value="1"/>
</dbReference>
<feature type="signal peptide" evidence="1">
    <location>
        <begin position="1"/>
        <end position="22"/>
    </location>
</feature>
<dbReference type="InterPro" id="IPR001638">
    <property type="entry name" value="Solute-binding_3/MltF_N"/>
</dbReference>
<dbReference type="PANTHER" id="PTHR38834">
    <property type="entry name" value="PERIPLASMIC SUBSTRATE BINDING PROTEIN FAMILY 3"/>
    <property type="match status" value="1"/>
</dbReference>
<evidence type="ECO:0000313" key="3">
    <source>
        <dbReference type="EMBL" id="TFW25813.1"/>
    </source>
</evidence>
<dbReference type="Gene3D" id="3.40.190.10">
    <property type="entry name" value="Periplasmic binding protein-like II"/>
    <property type="match status" value="2"/>
</dbReference>
<dbReference type="PANTHER" id="PTHR38834:SF3">
    <property type="entry name" value="SOLUTE-BINDING PROTEIN FAMILY 3_N-TERMINAL DOMAIN-CONTAINING PROTEIN"/>
    <property type="match status" value="1"/>
</dbReference>
<proteinExistence type="predicted"/>
<evidence type="ECO:0000256" key="1">
    <source>
        <dbReference type="SAM" id="SignalP"/>
    </source>
</evidence>
<sequence>MRARLSSCLLSVLLLLCASAPAAGPLKIYGMESQPISFLHGARADGFAVELTRHLQQRLGRHEPIEIVPWARASAQAELAPDVLLLSIVRTPERERHLQFAGALFTSQVVAYAVKGRAERWRSQHTDLHTLRGGARRGSIFVSLPRAQGYRILDETNTSATAARMLMNGRFDLWFDSEELAREAVRQAGYQPADVEVALRLDQVEVDFAFSRGTPAATVQAWADALREAKRDGSFGKIFLKWLPPAQLPADAALPH</sequence>
<dbReference type="AlphaFoldDB" id="A0A4Y9SMZ4"/>
<dbReference type="OrthoDB" id="8594082at2"/>
<reference evidence="3 4" key="1">
    <citation type="submission" date="2019-03" db="EMBL/GenBank/DDBJ databases">
        <title>Draft Genome Sequence of Duganella callidus sp. nov., a Novel Duganella Species Isolated from Cultivated Soil.</title>
        <authorList>
            <person name="Raths R."/>
            <person name="Peta V."/>
            <person name="Bucking H."/>
        </authorList>
    </citation>
    <scope>NUCLEOTIDE SEQUENCE [LARGE SCALE GENOMIC DNA]</scope>
    <source>
        <strain evidence="3 4">DN04</strain>
    </source>
</reference>
<feature type="domain" description="Solute-binding protein family 3/N-terminal" evidence="2">
    <location>
        <begin position="32"/>
        <end position="243"/>
    </location>
</feature>
<evidence type="ECO:0000259" key="2">
    <source>
        <dbReference type="Pfam" id="PF00497"/>
    </source>
</evidence>
<dbReference type="EMBL" id="SPVG01000086">
    <property type="protein sequence ID" value="TFW25813.1"/>
    <property type="molecule type" value="Genomic_DNA"/>
</dbReference>
<organism evidence="3 4">
    <name type="scientific">Duganella callida</name>
    <dbReference type="NCBI Taxonomy" id="2561932"/>
    <lineage>
        <taxon>Bacteria</taxon>
        <taxon>Pseudomonadati</taxon>
        <taxon>Pseudomonadota</taxon>
        <taxon>Betaproteobacteria</taxon>
        <taxon>Burkholderiales</taxon>
        <taxon>Oxalobacteraceae</taxon>
        <taxon>Telluria group</taxon>
        <taxon>Duganella</taxon>
    </lineage>
</organism>